<accession>A0A7R9A363</accession>
<dbReference type="GO" id="GO:0035091">
    <property type="term" value="F:phosphatidylinositol binding"/>
    <property type="evidence" value="ECO:0007669"/>
    <property type="project" value="InterPro"/>
</dbReference>
<dbReference type="Gene3D" id="3.30.1520.10">
    <property type="entry name" value="Phox-like domain"/>
    <property type="match status" value="1"/>
</dbReference>
<protein>
    <recommendedName>
        <fullName evidence="3">PX domain-containing protein</fullName>
    </recommendedName>
</protein>
<dbReference type="AlphaFoldDB" id="A0A7R9A363"/>
<dbReference type="Proteomes" id="UP000677054">
    <property type="component" value="Unassembled WGS sequence"/>
</dbReference>
<evidence type="ECO:0000256" key="1">
    <source>
        <dbReference type="ARBA" id="ARBA00010883"/>
    </source>
</evidence>
<gene>
    <name evidence="4" type="ORF">DSTB1V02_LOCUS1575</name>
</gene>
<dbReference type="SUPFAM" id="SSF64268">
    <property type="entry name" value="PX domain"/>
    <property type="match status" value="1"/>
</dbReference>
<comment type="similarity">
    <text evidence="1">Belongs to the sorting nexin family.</text>
</comment>
<dbReference type="GO" id="GO:0090389">
    <property type="term" value="P:phagosome-lysosome fusion involved in apoptotic cell clearance"/>
    <property type="evidence" value="ECO:0007669"/>
    <property type="project" value="TreeGrafter"/>
</dbReference>
<reference evidence="4" key="1">
    <citation type="submission" date="2020-11" db="EMBL/GenBank/DDBJ databases">
        <authorList>
            <person name="Tran Van P."/>
        </authorList>
    </citation>
    <scope>NUCLEOTIDE SEQUENCE</scope>
</reference>
<sequence>MSVNGSVDLNNDETKGRSETVDLTDQSLLVDISDALSERDKVKFTVHTKTTLPDFAKPEFSVVRLHEEFIWLHDRIEENEKYEGFIIPPAPPRPDFDASREKLQRLGEGEGTMTEDEFKKMKAELEAEYLATFKKTVAMHEVFLCRLASHPVFKADPNFKVFLEYENDLSVRTKNKKERLETLIRSFSKSTDEKILATTQKDIDDFFERQNTFLLEYYAHVKDAASKSDRMALTHKREFKIEGRVASDEDLKLVDLLRYYQRESSAAKDLLYRRLRCLANYESANKTLDKARARNREVHAAELSQHEACEKFEKISSKAQEVELQEFKTRRVAAFKRHLIELAELEVKHAKVKHLSLQLLLFRLTMHSNSMFFL</sequence>
<dbReference type="PIRSF" id="PIRSF036924">
    <property type="entry name" value="Snx5_Snx6"/>
    <property type="match status" value="1"/>
</dbReference>
<dbReference type="Pfam" id="PF00787">
    <property type="entry name" value="PX"/>
    <property type="match status" value="1"/>
</dbReference>
<dbReference type="Gene3D" id="1.20.1270.60">
    <property type="entry name" value="Arfaptin homology (AH) domain/BAR domain"/>
    <property type="match status" value="1"/>
</dbReference>
<dbReference type="CDD" id="cd06892">
    <property type="entry name" value="PX_SNX5_like"/>
    <property type="match status" value="1"/>
</dbReference>
<organism evidence="4">
    <name type="scientific">Darwinula stevensoni</name>
    <dbReference type="NCBI Taxonomy" id="69355"/>
    <lineage>
        <taxon>Eukaryota</taxon>
        <taxon>Metazoa</taxon>
        <taxon>Ecdysozoa</taxon>
        <taxon>Arthropoda</taxon>
        <taxon>Crustacea</taxon>
        <taxon>Oligostraca</taxon>
        <taxon>Ostracoda</taxon>
        <taxon>Podocopa</taxon>
        <taxon>Podocopida</taxon>
        <taxon>Darwinulocopina</taxon>
        <taxon>Darwinuloidea</taxon>
        <taxon>Darwinulidae</taxon>
        <taxon>Darwinula</taxon>
    </lineage>
</organism>
<proteinExistence type="inferred from homology"/>
<dbReference type="OrthoDB" id="9976382at2759"/>
<evidence type="ECO:0000313" key="5">
    <source>
        <dbReference type="Proteomes" id="UP000677054"/>
    </source>
</evidence>
<dbReference type="InterPro" id="IPR014637">
    <property type="entry name" value="SNX5/SNX6/SNX32"/>
</dbReference>
<dbReference type="EMBL" id="LR899669">
    <property type="protein sequence ID" value="CAD7241588.1"/>
    <property type="molecule type" value="Genomic_DNA"/>
</dbReference>
<keyword evidence="2" id="KW-0813">Transport</keyword>
<evidence type="ECO:0000256" key="2">
    <source>
        <dbReference type="ARBA" id="ARBA00022448"/>
    </source>
</evidence>
<dbReference type="PANTHER" id="PTHR45850:SF1">
    <property type="entry name" value="SORTING NEXIN 6, ISOFORM B"/>
    <property type="match status" value="1"/>
</dbReference>
<evidence type="ECO:0000313" key="4">
    <source>
        <dbReference type="EMBL" id="CAD7241588.1"/>
    </source>
</evidence>
<dbReference type="PROSITE" id="PS50195">
    <property type="entry name" value="PX"/>
    <property type="match status" value="1"/>
</dbReference>
<dbReference type="InterPro" id="IPR001683">
    <property type="entry name" value="PX_dom"/>
</dbReference>
<dbReference type="EMBL" id="CAJPEV010000152">
    <property type="protein sequence ID" value="CAG0881456.1"/>
    <property type="molecule type" value="Genomic_DNA"/>
</dbReference>
<dbReference type="InterPro" id="IPR036871">
    <property type="entry name" value="PX_dom_sf"/>
</dbReference>
<keyword evidence="5" id="KW-1185">Reference proteome</keyword>
<dbReference type="PANTHER" id="PTHR45850">
    <property type="entry name" value="SORTING NEXIN FAMILY MEMBER"/>
    <property type="match status" value="1"/>
</dbReference>
<dbReference type="FunFam" id="3.30.1520.10:FF:000001">
    <property type="entry name" value="Sorting nexin"/>
    <property type="match status" value="1"/>
</dbReference>
<evidence type="ECO:0000259" key="3">
    <source>
        <dbReference type="PROSITE" id="PS50195"/>
    </source>
</evidence>
<name>A0A7R9A363_9CRUS</name>
<dbReference type="InterPro" id="IPR027267">
    <property type="entry name" value="AH/BAR_dom_sf"/>
</dbReference>
<feature type="domain" description="PX" evidence="3">
    <location>
        <begin position="22"/>
        <end position="169"/>
    </location>
</feature>